<gene>
    <name evidence="5" type="ORF">S03H2_42477</name>
</gene>
<dbReference type="PANTHER" id="PTHR39344:SF1">
    <property type="entry name" value="UPF0182 PROTEIN SLL1060"/>
    <property type="match status" value="1"/>
</dbReference>
<dbReference type="AlphaFoldDB" id="X1J3U1"/>
<dbReference type="EMBL" id="BARU01026445">
    <property type="protein sequence ID" value="GAH76170.1"/>
    <property type="molecule type" value="Genomic_DNA"/>
</dbReference>
<dbReference type="GO" id="GO:0005576">
    <property type="term" value="C:extracellular region"/>
    <property type="evidence" value="ECO:0007669"/>
    <property type="project" value="TreeGrafter"/>
</dbReference>
<sequence length="271" mass="31596">NITENYPIFFGESESQRYLEQTLGYYESGALGAYDSDILLNTEWAEGIPNNKFTYEEEPDGILTGLEGFWKTLNIGLFAYAFNSKHEYLINRNVINRVYQILLPQLRIDSDPYLVFDMTRGKMYYAVSIYTYINVGSYAQYPILRFLGVSLIDVISGEMTFYENPTLDPSGDPTSPLWEIYLEKYDWQTVPEWLKAQLRYPEDLFELQLEANYKYHVRNSQTWKRGDDFHERPEDGNLFYIETDLGDGIEYIGLDLVEYKGQTATLLAGIY</sequence>
<evidence type="ECO:0000256" key="4">
    <source>
        <dbReference type="ARBA" id="ARBA00023136"/>
    </source>
</evidence>
<dbReference type="GO" id="GO:0016020">
    <property type="term" value="C:membrane"/>
    <property type="evidence" value="ECO:0007669"/>
    <property type="project" value="InterPro"/>
</dbReference>
<accession>X1J3U1</accession>
<keyword evidence="4" id="KW-0472">Membrane</keyword>
<dbReference type="PANTHER" id="PTHR39344">
    <property type="entry name" value="UPF0182 PROTEIN SLL1060"/>
    <property type="match status" value="1"/>
</dbReference>
<evidence type="ECO:0000256" key="2">
    <source>
        <dbReference type="ARBA" id="ARBA00022692"/>
    </source>
</evidence>
<reference evidence="5" key="1">
    <citation type="journal article" date="2014" name="Front. Microbiol.">
        <title>High frequency of phylogenetically diverse reductive dehalogenase-homologous genes in deep subseafloor sedimentary metagenomes.</title>
        <authorList>
            <person name="Kawai M."/>
            <person name="Futagami T."/>
            <person name="Toyoda A."/>
            <person name="Takaki Y."/>
            <person name="Nishi S."/>
            <person name="Hori S."/>
            <person name="Arai W."/>
            <person name="Tsubouchi T."/>
            <person name="Morono Y."/>
            <person name="Uchiyama I."/>
            <person name="Ito T."/>
            <person name="Fujiyama A."/>
            <person name="Inagaki F."/>
            <person name="Takami H."/>
        </authorList>
    </citation>
    <scope>NUCLEOTIDE SEQUENCE</scope>
    <source>
        <strain evidence="5">Expedition CK06-06</strain>
    </source>
</reference>
<keyword evidence="2" id="KW-0812">Transmembrane</keyword>
<comment type="caution">
    <text evidence="5">The sequence shown here is derived from an EMBL/GenBank/DDBJ whole genome shotgun (WGS) entry which is preliminary data.</text>
</comment>
<feature type="non-terminal residue" evidence="5">
    <location>
        <position position="271"/>
    </location>
</feature>
<keyword evidence="3" id="KW-1133">Transmembrane helix</keyword>
<proteinExistence type="predicted"/>
<keyword evidence="1" id="KW-1003">Cell membrane</keyword>
<feature type="non-terminal residue" evidence="5">
    <location>
        <position position="1"/>
    </location>
</feature>
<name>X1J3U1_9ZZZZ</name>
<evidence type="ECO:0000256" key="3">
    <source>
        <dbReference type="ARBA" id="ARBA00022989"/>
    </source>
</evidence>
<evidence type="ECO:0000313" key="5">
    <source>
        <dbReference type="EMBL" id="GAH76170.1"/>
    </source>
</evidence>
<protein>
    <submittedName>
        <fullName evidence="5">Uncharacterized protein</fullName>
    </submittedName>
</protein>
<organism evidence="5">
    <name type="scientific">marine sediment metagenome</name>
    <dbReference type="NCBI Taxonomy" id="412755"/>
    <lineage>
        <taxon>unclassified sequences</taxon>
        <taxon>metagenomes</taxon>
        <taxon>ecological metagenomes</taxon>
    </lineage>
</organism>
<evidence type="ECO:0000256" key="1">
    <source>
        <dbReference type="ARBA" id="ARBA00022475"/>
    </source>
</evidence>
<dbReference type="InterPro" id="IPR005372">
    <property type="entry name" value="UPF0182"/>
</dbReference>
<dbReference type="Pfam" id="PF03699">
    <property type="entry name" value="UPF0182"/>
    <property type="match status" value="1"/>
</dbReference>